<sequence length="34" mass="3803">MAQDLADICCTFYFITCNYLTSFVPCVTLSFANS</sequence>
<dbReference type="Gramene" id="KQL04935">
    <property type="protein sequence ID" value="KQL04935"/>
    <property type="gene ID" value="SETIT_005472mg"/>
</dbReference>
<dbReference type="HOGENOM" id="CLU_3377941_0_0_1"/>
<dbReference type="AlphaFoldDB" id="K3XU65"/>
<dbReference type="Proteomes" id="UP000004995">
    <property type="component" value="Unassembled WGS sequence"/>
</dbReference>
<keyword evidence="2" id="KW-1185">Reference proteome</keyword>
<reference evidence="2" key="1">
    <citation type="journal article" date="2012" name="Nat. Biotechnol.">
        <title>Reference genome sequence of the model plant Setaria.</title>
        <authorList>
            <person name="Bennetzen J.L."/>
            <person name="Schmutz J."/>
            <person name="Wang H."/>
            <person name="Percifield R."/>
            <person name="Hawkins J."/>
            <person name="Pontaroli A.C."/>
            <person name="Estep M."/>
            <person name="Feng L."/>
            <person name="Vaughn J.N."/>
            <person name="Grimwood J."/>
            <person name="Jenkins J."/>
            <person name="Barry K."/>
            <person name="Lindquist E."/>
            <person name="Hellsten U."/>
            <person name="Deshpande S."/>
            <person name="Wang X."/>
            <person name="Wu X."/>
            <person name="Mitros T."/>
            <person name="Triplett J."/>
            <person name="Yang X."/>
            <person name="Ye C.Y."/>
            <person name="Mauro-Herrera M."/>
            <person name="Wang L."/>
            <person name="Li P."/>
            <person name="Sharma M."/>
            <person name="Sharma R."/>
            <person name="Ronald P.C."/>
            <person name="Panaud O."/>
            <person name="Kellogg E.A."/>
            <person name="Brutnell T.P."/>
            <person name="Doust A.N."/>
            <person name="Tuskan G.A."/>
            <person name="Rokhsar D."/>
            <person name="Devos K.M."/>
        </authorList>
    </citation>
    <scope>NUCLEOTIDE SEQUENCE [LARGE SCALE GENOMIC DNA]</scope>
    <source>
        <strain evidence="2">cv. Yugu1</strain>
    </source>
</reference>
<organism evidence="1 2">
    <name type="scientific">Setaria italica</name>
    <name type="common">Foxtail millet</name>
    <name type="synonym">Panicum italicum</name>
    <dbReference type="NCBI Taxonomy" id="4555"/>
    <lineage>
        <taxon>Eukaryota</taxon>
        <taxon>Viridiplantae</taxon>
        <taxon>Streptophyta</taxon>
        <taxon>Embryophyta</taxon>
        <taxon>Tracheophyta</taxon>
        <taxon>Spermatophyta</taxon>
        <taxon>Magnoliopsida</taxon>
        <taxon>Liliopsida</taxon>
        <taxon>Poales</taxon>
        <taxon>Poaceae</taxon>
        <taxon>PACMAD clade</taxon>
        <taxon>Panicoideae</taxon>
        <taxon>Panicodae</taxon>
        <taxon>Paniceae</taxon>
        <taxon>Cenchrinae</taxon>
        <taxon>Setaria</taxon>
    </lineage>
</organism>
<evidence type="ECO:0000313" key="2">
    <source>
        <dbReference type="Proteomes" id="UP000004995"/>
    </source>
</evidence>
<dbReference type="EMBL" id="AGNK02002941">
    <property type="status" value="NOT_ANNOTATED_CDS"/>
    <property type="molecule type" value="Genomic_DNA"/>
</dbReference>
<proteinExistence type="predicted"/>
<accession>K3XU65</accession>
<protein>
    <submittedName>
        <fullName evidence="1">Uncharacterized protein</fullName>
    </submittedName>
</protein>
<dbReference type="EnsemblPlants" id="KQL04935">
    <property type="protein sequence ID" value="KQL04935"/>
    <property type="gene ID" value="SETIT_005472mg"/>
</dbReference>
<reference evidence="1" key="2">
    <citation type="submission" date="2018-08" db="UniProtKB">
        <authorList>
            <consortium name="EnsemblPlants"/>
        </authorList>
    </citation>
    <scope>IDENTIFICATION</scope>
    <source>
        <strain evidence="1">Yugu1</strain>
    </source>
</reference>
<name>K3XU65_SETIT</name>
<dbReference type="InParanoid" id="K3XU65"/>
<evidence type="ECO:0000313" key="1">
    <source>
        <dbReference type="EnsemblPlants" id="KQL04935"/>
    </source>
</evidence>